<feature type="domain" description="HD/PDEase" evidence="8">
    <location>
        <begin position="32"/>
        <end position="147"/>
    </location>
</feature>
<accession>A0ABN6STH4</accession>
<evidence type="ECO:0000259" key="8">
    <source>
        <dbReference type="SMART" id="SM00471"/>
    </source>
</evidence>
<dbReference type="Pfam" id="PF13023">
    <property type="entry name" value="HD_3"/>
    <property type="match status" value="1"/>
</dbReference>
<organism evidence="9 10">
    <name type="scientific">Vulcanisaeta souniana JCM 11219</name>
    <dbReference type="NCBI Taxonomy" id="1293586"/>
    <lineage>
        <taxon>Archaea</taxon>
        <taxon>Thermoproteota</taxon>
        <taxon>Thermoprotei</taxon>
        <taxon>Thermoproteales</taxon>
        <taxon>Thermoproteaceae</taxon>
        <taxon>Vulcanisaeta</taxon>
    </lineage>
</organism>
<dbReference type="SUPFAM" id="SSF109604">
    <property type="entry name" value="HD-domain/PDEase-like"/>
    <property type="match status" value="1"/>
</dbReference>
<dbReference type="InterPro" id="IPR003607">
    <property type="entry name" value="HD/PDEase_dom"/>
</dbReference>
<dbReference type="EC" id="3.1.3.89" evidence="5"/>
<evidence type="ECO:0000256" key="2">
    <source>
        <dbReference type="ARBA" id="ARBA00001936"/>
    </source>
</evidence>
<dbReference type="PANTHER" id="PTHR11845">
    <property type="entry name" value="5'-DEOXYNUCLEOTIDASE HDDC2"/>
    <property type="match status" value="1"/>
</dbReference>
<reference evidence="10" key="1">
    <citation type="submission" date="2022-09" db="EMBL/GenBank/DDBJ databases">
        <title>Complete genome sequence of Vulcanisaeta souniana.</title>
        <authorList>
            <person name="Kato S."/>
            <person name="Itoh T."/>
            <person name="Ohkuma M."/>
        </authorList>
    </citation>
    <scope>NUCLEOTIDE SEQUENCE [LARGE SCALE GENOMIC DNA]</scope>
    <source>
        <strain evidence="10">JCM 11219</strain>
    </source>
</reference>
<dbReference type="InterPro" id="IPR039356">
    <property type="entry name" value="YfbR/HDDC2"/>
</dbReference>
<protein>
    <recommendedName>
        <fullName evidence="5">5'-deoxynucleotidase</fullName>
        <ecNumber evidence="5">3.1.3.89</ecNumber>
    </recommendedName>
</protein>
<evidence type="ECO:0000313" key="9">
    <source>
        <dbReference type="EMBL" id="BDR92965.1"/>
    </source>
</evidence>
<evidence type="ECO:0000256" key="1">
    <source>
        <dbReference type="ARBA" id="ARBA00001638"/>
    </source>
</evidence>
<gene>
    <name evidence="9" type="ORF">Vsou_20580</name>
</gene>
<dbReference type="Proteomes" id="UP001060771">
    <property type="component" value="Chromosome"/>
</dbReference>
<comment type="cofactor">
    <cofactor evidence="3">
        <name>Co(2+)</name>
        <dbReference type="ChEBI" id="CHEBI:48828"/>
    </cofactor>
</comment>
<evidence type="ECO:0000256" key="4">
    <source>
        <dbReference type="ARBA" id="ARBA00011738"/>
    </source>
</evidence>
<comment type="catalytic activity">
    <reaction evidence="1">
        <text>a 2'-deoxyribonucleoside 5'-phosphate + H2O = a 2'-deoxyribonucleoside + phosphate</text>
        <dbReference type="Rhea" id="RHEA:36167"/>
        <dbReference type="ChEBI" id="CHEBI:15377"/>
        <dbReference type="ChEBI" id="CHEBI:18274"/>
        <dbReference type="ChEBI" id="CHEBI:43474"/>
        <dbReference type="ChEBI" id="CHEBI:65317"/>
        <dbReference type="EC" id="3.1.3.89"/>
    </reaction>
</comment>
<evidence type="ECO:0000313" key="10">
    <source>
        <dbReference type="Proteomes" id="UP001060771"/>
    </source>
</evidence>
<dbReference type="InterPro" id="IPR006674">
    <property type="entry name" value="HD_domain"/>
</dbReference>
<name>A0ABN6STH4_9CREN</name>
<dbReference type="PANTHER" id="PTHR11845:SF13">
    <property type="entry name" value="5'-DEOXYNUCLEOTIDASE HDDC2"/>
    <property type="match status" value="1"/>
</dbReference>
<dbReference type="RefSeq" id="WP_188603878.1">
    <property type="nucleotide sequence ID" value="NZ_AP026830.1"/>
</dbReference>
<dbReference type="Gene3D" id="1.10.3210.10">
    <property type="entry name" value="Hypothetical protein af1432"/>
    <property type="match status" value="1"/>
</dbReference>
<evidence type="ECO:0000256" key="7">
    <source>
        <dbReference type="ARBA" id="ARBA00022801"/>
    </source>
</evidence>
<comment type="subunit">
    <text evidence="4">Homodimer.</text>
</comment>
<proteinExistence type="predicted"/>
<keyword evidence="10" id="KW-1185">Reference proteome</keyword>
<keyword evidence="7" id="KW-0378">Hydrolase</keyword>
<dbReference type="SMART" id="SM00471">
    <property type="entry name" value="HDc"/>
    <property type="match status" value="1"/>
</dbReference>
<comment type="cofactor">
    <cofactor evidence="2">
        <name>Mn(2+)</name>
        <dbReference type="ChEBI" id="CHEBI:29035"/>
    </cofactor>
</comment>
<dbReference type="EMBL" id="AP026830">
    <property type="protein sequence ID" value="BDR92965.1"/>
    <property type="molecule type" value="Genomic_DNA"/>
</dbReference>
<evidence type="ECO:0000256" key="5">
    <source>
        <dbReference type="ARBA" id="ARBA00012964"/>
    </source>
</evidence>
<sequence length="202" mass="22868">MGSSITNAITIVDILMNIPRVGWIQRGVPRTTAESVGEHTLLVSYLTLLICNEVRRVDRSIDASKCISMSIIHDAHEALIGNVGNNARSLINEWKDLETRLFSELGLPEELNNYFREYRYALSIEGKIVNFTDKLATYMRACTYAKNGYDTRELINSYRELMERLLNEFPDGVKQVIQGLMASVYSWCDDGSLTNAVNHKSP</sequence>
<keyword evidence="6" id="KW-0479">Metal-binding</keyword>
<evidence type="ECO:0000256" key="6">
    <source>
        <dbReference type="ARBA" id="ARBA00022723"/>
    </source>
</evidence>
<dbReference type="GeneID" id="76207601"/>
<evidence type="ECO:0000256" key="3">
    <source>
        <dbReference type="ARBA" id="ARBA00001941"/>
    </source>
</evidence>